<dbReference type="Proteomes" id="UP000053611">
    <property type="component" value="Unassembled WGS sequence"/>
</dbReference>
<name>A0A0J0XGY5_9TREE</name>
<sequence length="97" mass="10474">MGQPFAPRLACGTCPHHLDCPTASSRRPISSPSHTLACGDVADGSHTEPCKSIHRLAARFRGRPAGHLYEEQHGMRVRMLPSASAASRKPDYGPLNM</sequence>
<proteinExistence type="predicted"/>
<dbReference type="AlphaFoldDB" id="A0A0J0XGY5"/>
<protein>
    <submittedName>
        <fullName evidence="1">Uncharacterized protein</fullName>
    </submittedName>
</protein>
<evidence type="ECO:0000313" key="2">
    <source>
        <dbReference type="Proteomes" id="UP000053611"/>
    </source>
</evidence>
<gene>
    <name evidence="1" type="ORF">CC85DRAFT_287616</name>
</gene>
<keyword evidence="2" id="KW-1185">Reference proteome</keyword>
<evidence type="ECO:0000313" key="1">
    <source>
        <dbReference type="EMBL" id="KLT40297.1"/>
    </source>
</evidence>
<organism evidence="1 2">
    <name type="scientific">Cutaneotrichosporon oleaginosum</name>
    <dbReference type="NCBI Taxonomy" id="879819"/>
    <lineage>
        <taxon>Eukaryota</taxon>
        <taxon>Fungi</taxon>
        <taxon>Dikarya</taxon>
        <taxon>Basidiomycota</taxon>
        <taxon>Agaricomycotina</taxon>
        <taxon>Tremellomycetes</taxon>
        <taxon>Trichosporonales</taxon>
        <taxon>Trichosporonaceae</taxon>
        <taxon>Cutaneotrichosporon</taxon>
    </lineage>
</organism>
<accession>A0A0J0XGY5</accession>
<dbReference type="EMBL" id="KQ087237">
    <property type="protein sequence ID" value="KLT40297.1"/>
    <property type="molecule type" value="Genomic_DNA"/>
</dbReference>
<reference evidence="1 2" key="1">
    <citation type="submission" date="2015-03" db="EMBL/GenBank/DDBJ databases">
        <title>Genomics and transcriptomics of the oil-accumulating basidiomycete yeast T. oleaginosus allow insights into substrate utilization and the diverse evolutionary trajectories of mating systems in fungi.</title>
        <authorList>
            <consortium name="DOE Joint Genome Institute"/>
            <person name="Kourist R."/>
            <person name="Kracht O."/>
            <person name="Bracharz F."/>
            <person name="Lipzen A."/>
            <person name="Nolan M."/>
            <person name="Ohm R."/>
            <person name="Grigoriev I."/>
            <person name="Sun S."/>
            <person name="Heitman J."/>
            <person name="Bruck T."/>
            <person name="Nowrousian M."/>
        </authorList>
    </citation>
    <scope>NUCLEOTIDE SEQUENCE [LARGE SCALE GENOMIC DNA]</scope>
    <source>
        <strain evidence="1 2">IBC0246</strain>
    </source>
</reference>